<dbReference type="SUPFAM" id="SSF160240">
    <property type="entry name" value="Cation efflux protein cytoplasmic domain-like"/>
    <property type="match status" value="1"/>
</dbReference>
<dbReference type="PANTHER" id="PTHR45820:SF5">
    <property type="entry name" value="DIFFUSION FACILITATOR FAMILY METAL ION TRANSPORTER, PUTATIVE-RELATED"/>
    <property type="match status" value="1"/>
</dbReference>
<dbReference type="Pfam" id="PF01545">
    <property type="entry name" value="Cation_efflux"/>
    <property type="match status" value="1"/>
</dbReference>
<feature type="domain" description="Cation efflux protein transmembrane" evidence="9">
    <location>
        <begin position="2"/>
        <end position="206"/>
    </location>
</feature>
<dbReference type="GO" id="GO:0005385">
    <property type="term" value="F:zinc ion transmembrane transporter activity"/>
    <property type="evidence" value="ECO:0007669"/>
    <property type="project" value="TreeGrafter"/>
</dbReference>
<evidence type="ECO:0000256" key="8">
    <source>
        <dbReference type="SAM" id="Phobius"/>
    </source>
</evidence>
<feature type="domain" description="Cation efflux protein cytoplasmic" evidence="10">
    <location>
        <begin position="210"/>
        <end position="285"/>
    </location>
</feature>
<dbReference type="AlphaFoldDB" id="A0AA39X6B2"/>
<evidence type="ECO:0000313" key="11">
    <source>
        <dbReference type="EMBL" id="KAK0628096.1"/>
    </source>
</evidence>
<evidence type="ECO:0000256" key="3">
    <source>
        <dbReference type="ARBA" id="ARBA00022448"/>
    </source>
</evidence>
<keyword evidence="4 8" id="KW-0812">Transmembrane</keyword>
<dbReference type="Proteomes" id="UP001175001">
    <property type="component" value="Unassembled WGS sequence"/>
</dbReference>
<dbReference type="GO" id="GO:0016020">
    <property type="term" value="C:membrane"/>
    <property type="evidence" value="ECO:0007669"/>
    <property type="project" value="UniProtKB-SubCell"/>
</dbReference>
<dbReference type="InterPro" id="IPR017946">
    <property type="entry name" value="PLC-like_Pdiesterase_TIM-brl"/>
</dbReference>
<dbReference type="GO" id="GO:0006629">
    <property type="term" value="P:lipid metabolic process"/>
    <property type="evidence" value="ECO:0007669"/>
    <property type="project" value="InterPro"/>
</dbReference>
<feature type="transmembrane region" description="Helical" evidence="8">
    <location>
        <begin position="177"/>
        <end position="197"/>
    </location>
</feature>
<dbReference type="SUPFAM" id="SSF51695">
    <property type="entry name" value="PLC-like phosphodiesterases"/>
    <property type="match status" value="1"/>
</dbReference>
<comment type="caution">
    <text evidence="11">The sequence shown here is derived from an EMBL/GenBank/DDBJ whole genome shotgun (WGS) entry which is preliminary data.</text>
</comment>
<comment type="similarity">
    <text evidence="2">Belongs to the cation diffusion facilitator (CDF) transporter (TC 2.A.4) family. SLC30A subfamily.</text>
</comment>
<reference evidence="11" key="1">
    <citation type="submission" date="2023-06" db="EMBL/GenBank/DDBJ databases">
        <title>Multi-omics analyses reveal the molecular pathogenesis toolkit of Lasiodiplodia hormozganensis, a cross-kingdom pathogen.</title>
        <authorList>
            <person name="Felix C."/>
            <person name="Meneses R."/>
            <person name="Goncalves M.F.M."/>
            <person name="Tilleman L."/>
            <person name="Duarte A.S."/>
            <person name="Jorrin-Novo J.V."/>
            <person name="Van De Peer Y."/>
            <person name="Deforce D."/>
            <person name="Van Nieuwerburgh F."/>
            <person name="Esteves A.C."/>
            <person name="Alves A."/>
        </authorList>
    </citation>
    <scope>NUCLEOTIDE SEQUENCE</scope>
    <source>
        <strain evidence="11">CBS 339.90</strain>
    </source>
</reference>
<protein>
    <submittedName>
        <fullName evidence="11">Zinc/cadmium resistance protein</fullName>
    </submittedName>
</protein>
<organism evidence="11 12">
    <name type="scientific">Lasiodiplodia hormozganensis</name>
    <dbReference type="NCBI Taxonomy" id="869390"/>
    <lineage>
        <taxon>Eukaryota</taxon>
        <taxon>Fungi</taxon>
        <taxon>Dikarya</taxon>
        <taxon>Ascomycota</taxon>
        <taxon>Pezizomycotina</taxon>
        <taxon>Dothideomycetes</taxon>
        <taxon>Dothideomycetes incertae sedis</taxon>
        <taxon>Botryosphaeriales</taxon>
        <taxon>Botryosphaeriaceae</taxon>
        <taxon>Lasiodiplodia</taxon>
    </lineage>
</organism>
<evidence type="ECO:0000259" key="10">
    <source>
        <dbReference type="Pfam" id="PF16916"/>
    </source>
</evidence>
<feature type="transmembrane region" description="Helical" evidence="8">
    <location>
        <begin position="66"/>
        <end position="90"/>
    </location>
</feature>
<dbReference type="PANTHER" id="PTHR45820">
    <property type="entry name" value="FI23527P1"/>
    <property type="match status" value="1"/>
</dbReference>
<dbReference type="InterPro" id="IPR002524">
    <property type="entry name" value="Cation_efflux"/>
</dbReference>
<evidence type="ECO:0000256" key="4">
    <source>
        <dbReference type="ARBA" id="ARBA00022692"/>
    </source>
</evidence>
<evidence type="ECO:0000259" key="9">
    <source>
        <dbReference type="Pfam" id="PF01545"/>
    </source>
</evidence>
<evidence type="ECO:0000256" key="6">
    <source>
        <dbReference type="ARBA" id="ARBA00022989"/>
    </source>
</evidence>
<gene>
    <name evidence="11" type="primary">ZRC1</name>
    <name evidence="11" type="ORF">DIS24_g10804</name>
</gene>
<dbReference type="GO" id="GO:0008081">
    <property type="term" value="F:phosphoric diester hydrolase activity"/>
    <property type="evidence" value="ECO:0007669"/>
    <property type="project" value="InterPro"/>
</dbReference>
<dbReference type="InterPro" id="IPR058533">
    <property type="entry name" value="Cation_efflux_TM"/>
</dbReference>
<evidence type="ECO:0000256" key="5">
    <source>
        <dbReference type="ARBA" id="ARBA00022833"/>
    </source>
</evidence>
<evidence type="ECO:0000256" key="7">
    <source>
        <dbReference type="ARBA" id="ARBA00023136"/>
    </source>
</evidence>
<comment type="subcellular location">
    <subcellularLocation>
        <location evidence="1">Membrane</location>
        <topology evidence="1">Multi-pass membrane protein</topology>
    </subcellularLocation>
</comment>
<keyword evidence="3" id="KW-0813">Transport</keyword>
<keyword evidence="12" id="KW-1185">Reference proteome</keyword>
<accession>A0AA39X6B2</accession>
<evidence type="ECO:0000313" key="12">
    <source>
        <dbReference type="Proteomes" id="UP001175001"/>
    </source>
</evidence>
<dbReference type="SUPFAM" id="SSF161111">
    <property type="entry name" value="Cation efflux protein transmembrane domain-like"/>
    <property type="match status" value="1"/>
</dbReference>
<dbReference type="InterPro" id="IPR027469">
    <property type="entry name" value="Cation_efflux_TMD_sf"/>
</dbReference>
<keyword evidence="5" id="KW-0862">Zinc</keyword>
<dbReference type="Pfam" id="PF16916">
    <property type="entry name" value="ZT_dimer"/>
    <property type="match status" value="1"/>
</dbReference>
<keyword evidence="7 8" id="KW-0472">Membrane</keyword>
<dbReference type="NCBIfam" id="TIGR01297">
    <property type="entry name" value="CDF"/>
    <property type="match status" value="1"/>
</dbReference>
<evidence type="ECO:0000256" key="1">
    <source>
        <dbReference type="ARBA" id="ARBA00004141"/>
    </source>
</evidence>
<name>A0AA39X6B2_9PEZI</name>
<evidence type="ECO:0000256" key="2">
    <source>
        <dbReference type="ARBA" id="ARBA00008873"/>
    </source>
</evidence>
<sequence>MNDLIGFIVALVAVQATERGQSPQGFSFGWARAQLLGAFFNGVFLLALGVSIFLQSIERFIALEHINNPMIVLIVGCVGLTLNIITAAFLHEHDHDHGHGGHAHSHDVSGEQADAMELREGHDHAEHIHLTAELKPPGYDLGIMGVVIHVLGDAFNNIAVIVAALVIWLVKSDMRFYADPALSTLIAIMILASAIPLTKRSGTILLQSAPPGVRIDDVKHDLESIPNIHSIHELHIWRLDQKKAIASAHVVVSEDTSLAAFMQKAQTVAECLHAYGIHSATLQPELVVPPASQMVAGGGEEQGVGKGGEGEQQIKSLLRISPQPSDYSSISSLWEQPSDAVPLIEFFSDRNRNSDVKPLPCHSHNDYWRKVPLFDALAYGCASVEADIWLPLPPAKDRVEFGEKIVNIELQVGHVRDELTVDRTLDSLYLAPLFRMFYERSSPDDGSTSGIFKSSPSTTLVLLLDFKSSADPSAVWRALQIHLVTFREFGWLTHWDHEQNRRITGPLTIVVTGDARFEDVIVSPYRDVFYDAPLENLATDSRYNASNSYYTSASLGALVGKIGLGRSLNGAQMNKLEDATGLAKEKGLVSRIWGTPSWPIGTRNRVWEQMLEVGVDVLNVDEFETATKKDWRLCKVAGVDLCT</sequence>
<dbReference type="GO" id="GO:0006882">
    <property type="term" value="P:intracellular zinc ion homeostasis"/>
    <property type="evidence" value="ECO:0007669"/>
    <property type="project" value="TreeGrafter"/>
</dbReference>
<feature type="transmembrane region" description="Helical" evidence="8">
    <location>
        <begin position="143"/>
        <end position="170"/>
    </location>
</feature>
<feature type="transmembrane region" description="Helical" evidence="8">
    <location>
        <begin position="35"/>
        <end position="54"/>
    </location>
</feature>
<dbReference type="InterPro" id="IPR027470">
    <property type="entry name" value="Cation_efflux_CTD"/>
</dbReference>
<dbReference type="Gene3D" id="1.20.1510.10">
    <property type="entry name" value="Cation efflux protein transmembrane domain"/>
    <property type="match status" value="1"/>
</dbReference>
<proteinExistence type="inferred from homology"/>
<dbReference type="EMBL" id="JAUJDW010000128">
    <property type="protein sequence ID" value="KAK0628096.1"/>
    <property type="molecule type" value="Genomic_DNA"/>
</dbReference>
<keyword evidence="6 8" id="KW-1133">Transmembrane helix</keyword>
<dbReference type="InterPro" id="IPR036837">
    <property type="entry name" value="Cation_efflux_CTD_sf"/>
</dbReference>